<organism evidence="2 3">
    <name type="scientific">Crotalaria pallida</name>
    <name type="common">Smooth rattlebox</name>
    <name type="synonym">Crotalaria striata</name>
    <dbReference type="NCBI Taxonomy" id="3830"/>
    <lineage>
        <taxon>Eukaryota</taxon>
        <taxon>Viridiplantae</taxon>
        <taxon>Streptophyta</taxon>
        <taxon>Embryophyta</taxon>
        <taxon>Tracheophyta</taxon>
        <taxon>Spermatophyta</taxon>
        <taxon>Magnoliopsida</taxon>
        <taxon>eudicotyledons</taxon>
        <taxon>Gunneridae</taxon>
        <taxon>Pentapetalae</taxon>
        <taxon>rosids</taxon>
        <taxon>fabids</taxon>
        <taxon>Fabales</taxon>
        <taxon>Fabaceae</taxon>
        <taxon>Papilionoideae</taxon>
        <taxon>50 kb inversion clade</taxon>
        <taxon>genistoids sensu lato</taxon>
        <taxon>core genistoids</taxon>
        <taxon>Crotalarieae</taxon>
        <taxon>Crotalaria</taxon>
    </lineage>
</organism>
<proteinExistence type="predicted"/>
<feature type="region of interest" description="Disordered" evidence="1">
    <location>
        <begin position="116"/>
        <end position="136"/>
    </location>
</feature>
<dbReference type="AlphaFoldDB" id="A0AAN9F1W3"/>
<name>A0AAN9F1W3_CROPI</name>
<comment type="caution">
    <text evidence="2">The sequence shown here is derived from an EMBL/GenBank/DDBJ whole genome shotgun (WGS) entry which is preliminary data.</text>
</comment>
<gene>
    <name evidence="2" type="ORF">RIF29_19399</name>
</gene>
<evidence type="ECO:0000256" key="1">
    <source>
        <dbReference type="SAM" id="MobiDB-lite"/>
    </source>
</evidence>
<reference evidence="2 3" key="1">
    <citation type="submission" date="2024-01" db="EMBL/GenBank/DDBJ databases">
        <title>The genomes of 5 underutilized Papilionoideae crops provide insights into root nodulation and disease resistanc.</title>
        <authorList>
            <person name="Yuan L."/>
        </authorList>
    </citation>
    <scope>NUCLEOTIDE SEQUENCE [LARGE SCALE GENOMIC DNA]</scope>
    <source>
        <strain evidence="2">ZHUSHIDOU_FW_LH</strain>
        <tissue evidence="2">Leaf</tissue>
    </source>
</reference>
<sequence length="169" mass="19146">MSNKGNDASESPLGAVVVESPMNFSMTQALQDDNPNLQQLEFKQGNRMTKGKRQRQLLSEFYPFAMSPSNRNEVEKNEWCDLLDIKPTPDKLKIGGSPSSRNVRHSGVIHFDCLLNSPAQRKEHPPPPRRSIPNSLYDPLHERLGFPVDPILRVYLASKHNKGDSYNLH</sequence>
<keyword evidence="3" id="KW-1185">Reference proteome</keyword>
<dbReference type="Proteomes" id="UP001372338">
    <property type="component" value="Unassembled WGS sequence"/>
</dbReference>
<protein>
    <submittedName>
        <fullName evidence="2">Uncharacterized protein</fullName>
    </submittedName>
</protein>
<accession>A0AAN9F1W3</accession>
<evidence type="ECO:0000313" key="2">
    <source>
        <dbReference type="EMBL" id="KAK7266746.1"/>
    </source>
</evidence>
<evidence type="ECO:0000313" key="3">
    <source>
        <dbReference type="Proteomes" id="UP001372338"/>
    </source>
</evidence>
<dbReference type="EMBL" id="JAYWIO010000004">
    <property type="protein sequence ID" value="KAK7266746.1"/>
    <property type="molecule type" value="Genomic_DNA"/>
</dbReference>